<dbReference type="RefSeq" id="WP_311950335.1">
    <property type="nucleotide sequence ID" value="NZ_JAVLVU010000001.1"/>
</dbReference>
<keyword evidence="2" id="KW-1185">Reference proteome</keyword>
<name>A0ABU3GXI5_9SPHI</name>
<proteinExistence type="predicted"/>
<reference evidence="2" key="1">
    <citation type="submission" date="2023-07" db="EMBL/GenBank/DDBJ databases">
        <title>Functional and genomic diversity of the sorghum phyllosphere microbiome.</title>
        <authorList>
            <person name="Shade A."/>
        </authorList>
    </citation>
    <scope>NUCLEOTIDE SEQUENCE [LARGE SCALE GENOMIC DNA]</scope>
    <source>
        <strain evidence="2">SORGH_AS_0422</strain>
    </source>
</reference>
<evidence type="ECO:0000313" key="2">
    <source>
        <dbReference type="Proteomes" id="UP001258315"/>
    </source>
</evidence>
<sequence>MKLYICLILTFLIFGSFTGGVPGKTQIMWLTDNKGKKIRKEQKTQLNMQGDMVKVVEYTAGEKPFERKYEYTYKQGRKIKQAELIPDGKTHEYKLREYTNYSYDKHGRLVKEVSYDSKNTQQDKKVYSYKGESKNKQQLESYTGKETEPFMKEVYTYYADGLLKNMVQYAAGSWNMTENFKYDANKNLIYKDAEVDGGVGVVKYYYIYKNNLLVKDVVKVPDTGTEYHIYEYLP</sequence>
<gene>
    <name evidence="1" type="ORF">QE417_002457</name>
</gene>
<organism evidence="1 2">
    <name type="scientific">Mucilaginibacter terrae</name>
    <dbReference type="NCBI Taxonomy" id="1955052"/>
    <lineage>
        <taxon>Bacteria</taxon>
        <taxon>Pseudomonadati</taxon>
        <taxon>Bacteroidota</taxon>
        <taxon>Sphingobacteriia</taxon>
        <taxon>Sphingobacteriales</taxon>
        <taxon>Sphingobacteriaceae</taxon>
        <taxon>Mucilaginibacter</taxon>
    </lineage>
</organism>
<dbReference type="EMBL" id="JAVLVU010000001">
    <property type="protein sequence ID" value="MDT3403385.1"/>
    <property type="molecule type" value="Genomic_DNA"/>
</dbReference>
<protein>
    <submittedName>
        <fullName evidence="1">Gas vesicle protein</fullName>
    </submittedName>
</protein>
<accession>A0ABU3GXI5</accession>
<evidence type="ECO:0000313" key="1">
    <source>
        <dbReference type="EMBL" id="MDT3403385.1"/>
    </source>
</evidence>
<dbReference type="Gene3D" id="2.180.10.10">
    <property type="entry name" value="RHS repeat-associated core"/>
    <property type="match status" value="1"/>
</dbReference>
<dbReference type="Proteomes" id="UP001258315">
    <property type="component" value="Unassembled WGS sequence"/>
</dbReference>
<comment type="caution">
    <text evidence="1">The sequence shown here is derived from an EMBL/GenBank/DDBJ whole genome shotgun (WGS) entry which is preliminary data.</text>
</comment>